<dbReference type="GO" id="GO:0004340">
    <property type="term" value="F:glucokinase activity"/>
    <property type="evidence" value="ECO:0007669"/>
    <property type="project" value="UniProtKB-UniRule"/>
</dbReference>
<evidence type="ECO:0000313" key="5">
    <source>
        <dbReference type="EMBL" id="GGF76366.1"/>
    </source>
</evidence>
<keyword evidence="6" id="KW-1185">Reference proteome</keyword>
<feature type="binding site" evidence="3">
    <location>
        <begin position="8"/>
        <end position="13"/>
    </location>
    <ligand>
        <name>ATP</name>
        <dbReference type="ChEBI" id="CHEBI:30616"/>
    </ligand>
</feature>
<evidence type="ECO:0000256" key="2">
    <source>
        <dbReference type="ARBA" id="ARBA00022777"/>
    </source>
</evidence>
<dbReference type="EC" id="2.7.1.2" evidence="3"/>
<dbReference type="GO" id="GO:0005524">
    <property type="term" value="F:ATP binding"/>
    <property type="evidence" value="ECO:0007669"/>
    <property type="project" value="UniProtKB-UniRule"/>
</dbReference>
<dbReference type="GO" id="GO:0005536">
    <property type="term" value="F:D-glucose binding"/>
    <property type="evidence" value="ECO:0007669"/>
    <property type="project" value="InterPro"/>
</dbReference>
<dbReference type="GO" id="GO:0006096">
    <property type="term" value="P:glycolytic process"/>
    <property type="evidence" value="ECO:0007669"/>
    <property type="project" value="UniProtKB-UniRule"/>
</dbReference>
<dbReference type="CDD" id="cd24008">
    <property type="entry name" value="ASKHA_NBD_GLK"/>
    <property type="match status" value="1"/>
</dbReference>
<dbReference type="SUPFAM" id="SSF53067">
    <property type="entry name" value="Actin-like ATPase domain"/>
    <property type="match status" value="1"/>
</dbReference>
<keyword evidence="3" id="KW-0547">Nucleotide-binding</keyword>
<dbReference type="PANTHER" id="PTHR47690:SF1">
    <property type="entry name" value="GLUCOKINASE"/>
    <property type="match status" value="1"/>
</dbReference>
<dbReference type="AlphaFoldDB" id="A0A917FEN4"/>
<dbReference type="HAMAP" id="MF_00524">
    <property type="entry name" value="Glucokinase"/>
    <property type="match status" value="1"/>
</dbReference>
<evidence type="ECO:0000313" key="6">
    <source>
        <dbReference type="Proteomes" id="UP000606044"/>
    </source>
</evidence>
<dbReference type="InterPro" id="IPR050201">
    <property type="entry name" value="Bacterial_glucokinase"/>
</dbReference>
<accession>A0A917FEN4</accession>
<keyword evidence="3" id="KW-0067">ATP-binding</keyword>
<keyword evidence="2 3" id="KW-0418">Kinase</keyword>
<dbReference type="NCBIfam" id="TIGR00749">
    <property type="entry name" value="glk"/>
    <property type="match status" value="1"/>
</dbReference>
<organism evidence="5 6">
    <name type="scientific">Azorhizobium oxalatiphilum</name>
    <dbReference type="NCBI Taxonomy" id="980631"/>
    <lineage>
        <taxon>Bacteria</taxon>
        <taxon>Pseudomonadati</taxon>
        <taxon>Pseudomonadota</taxon>
        <taxon>Alphaproteobacteria</taxon>
        <taxon>Hyphomicrobiales</taxon>
        <taxon>Xanthobacteraceae</taxon>
        <taxon>Azorhizobium</taxon>
    </lineage>
</organism>
<comment type="subcellular location">
    <subcellularLocation>
        <location evidence="3">Cytoplasm</location>
    </subcellularLocation>
</comment>
<reference evidence="5" key="1">
    <citation type="journal article" date="2014" name="Int. J. Syst. Evol. Microbiol.">
        <title>Complete genome sequence of Corynebacterium casei LMG S-19264T (=DSM 44701T), isolated from a smear-ripened cheese.</title>
        <authorList>
            <consortium name="US DOE Joint Genome Institute (JGI-PGF)"/>
            <person name="Walter F."/>
            <person name="Albersmeier A."/>
            <person name="Kalinowski J."/>
            <person name="Ruckert C."/>
        </authorList>
    </citation>
    <scope>NUCLEOTIDE SEQUENCE</scope>
    <source>
        <strain evidence="5">CCM 7897</strain>
    </source>
</reference>
<dbReference type="RefSeq" id="WP_188581936.1">
    <property type="nucleotide sequence ID" value="NZ_BMCT01000006.1"/>
</dbReference>
<dbReference type="GO" id="GO:0005829">
    <property type="term" value="C:cytosol"/>
    <property type="evidence" value="ECO:0007669"/>
    <property type="project" value="TreeGrafter"/>
</dbReference>
<comment type="catalytic activity">
    <reaction evidence="3">
        <text>D-glucose + ATP = D-glucose 6-phosphate + ADP + H(+)</text>
        <dbReference type="Rhea" id="RHEA:17825"/>
        <dbReference type="ChEBI" id="CHEBI:4167"/>
        <dbReference type="ChEBI" id="CHEBI:15378"/>
        <dbReference type="ChEBI" id="CHEBI:30616"/>
        <dbReference type="ChEBI" id="CHEBI:61548"/>
        <dbReference type="ChEBI" id="CHEBI:456216"/>
        <dbReference type="EC" id="2.7.1.2"/>
    </reaction>
</comment>
<protein>
    <recommendedName>
        <fullName evidence="3">Glucokinase</fullName>
        <ecNumber evidence="3">2.7.1.2</ecNumber>
    </recommendedName>
    <alternativeName>
        <fullName evidence="3">Glucose kinase</fullName>
    </alternativeName>
</protein>
<evidence type="ECO:0000256" key="3">
    <source>
        <dbReference type="HAMAP-Rule" id="MF_00524"/>
    </source>
</evidence>
<keyword evidence="3" id="KW-0963">Cytoplasm</keyword>
<reference evidence="5" key="2">
    <citation type="submission" date="2020-09" db="EMBL/GenBank/DDBJ databases">
        <authorList>
            <person name="Sun Q."/>
            <person name="Sedlacek I."/>
        </authorList>
    </citation>
    <scope>NUCLEOTIDE SEQUENCE</scope>
    <source>
        <strain evidence="5">CCM 7897</strain>
    </source>
</reference>
<comment type="caution">
    <text evidence="5">The sequence shown here is derived from an EMBL/GenBank/DDBJ whole genome shotgun (WGS) entry which is preliminary data.</text>
</comment>
<dbReference type="InterPro" id="IPR043129">
    <property type="entry name" value="ATPase_NBD"/>
</dbReference>
<dbReference type="Proteomes" id="UP000606044">
    <property type="component" value="Unassembled WGS sequence"/>
</dbReference>
<sequence length="316" mass="32634">MALTVLLADIGGTSTRIARAGLDGQPYDIRVEANDAHASLEELFKAYLEATGGERPVAGVFAVAGPVEGDKVRLTNRDWAFSRPEMAAALGLSDLKVLNDFVALAHGVPALGVADLVPVGAGQAVPGAPILVCGPGTGLGTAALIPQGDGALEVLPSEGGHVRFGAVQADEARILAHLVREFGGSVSVERVLSGSGLVRLHAILNGATLTSQEIIRAGLTASGPEQETCFLFLRILGRVLGDYALLFDARGGVFIPGGVAAALAPLFAESLFRAAFEDHDPHRARLVGMPTQVVVHPTPGLVGTATLGRRLLARMN</sequence>
<evidence type="ECO:0000256" key="1">
    <source>
        <dbReference type="ARBA" id="ARBA00022679"/>
    </source>
</evidence>
<dbReference type="Gene3D" id="3.30.420.40">
    <property type="match status" value="1"/>
</dbReference>
<proteinExistence type="inferred from homology"/>
<dbReference type="Gene3D" id="3.40.367.20">
    <property type="match status" value="1"/>
</dbReference>
<dbReference type="EMBL" id="BMCT01000006">
    <property type="protein sequence ID" value="GGF76366.1"/>
    <property type="molecule type" value="Genomic_DNA"/>
</dbReference>
<comment type="similarity">
    <text evidence="3 4">Belongs to the bacterial glucokinase family.</text>
</comment>
<keyword evidence="3" id="KW-0324">Glycolysis</keyword>
<dbReference type="Pfam" id="PF02685">
    <property type="entry name" value="Glucokinase"/>
    <property type="match status" value="1"/>
</dbReference>
<gene>
    <name evidence="3 5" type="primary">glk</name>
    <name evidence="5" type="ORF">GCM10007301_40390</name>
</gene>
<keyword evidence="1 3" id="KW-0808">Transferase</keyword>
<evidence type="ECO:0000256" key="4">
    <source>
        <dbReference type="RuleBase" id="RU004046"/>
    </source>
</evidence>
<name>A0A917FEN4_9HYPH</name>
<dbReference type="PANTHER" id="PTHR47690">
    <property type="entry name" value="GLUCOKINASE"/>
    <property type="match status" value="1"/>
</dbReference>
<dbReference type="InterPro" id="IPR003836">
    <property type="entry name" value="Glucokinase"/>
</dbReference>